<dbReference type="InterPro" id="IPR002081">
    <property type="entry name" value="Cryptochrome/DNA_photolyase_1"/>
</dbReference>
<evidence type="ECO:0000256" key="5">
    <source>
        <dbReference type="SAM" id="MobiDB-lite"/>
    </source>
</evidence>
<feature type="domain" description="Photolyase/cryptochrome alpha/beta" evidence="6">
    <location>
        <begin position="49"/>
        <end position="188"/>
    </location>
</feature>
<proteinExistence type="inferred from homology"/>
<comment type="similarity">
    <text evidence="1">Belongs to the DNA photolyase class-1 family.</text>
</comment>
<dbReference type="FunCoup" id="A0A2K1QX43">
    <property type="interactions" value="300"/>
</dbReference>
<dbReference type="InterPro" id="IPR006050">
    <property type="entry name" value="DNA_photolyase_N"/>
</dbReference>
<feature type="binding site" evidence="4">
    <location>
        <begin position="446"/>
        <end position="448"/>
    </location>
    <ligand>
        <name>FAD</name>
        <dbReference type="ChEBI" id="CHEBI:57692"/>
    </ligand>
</feature>
<dbReference type="InterPro" id="IPR014729">
    <property type="entry name" value="Rossmann-like_a/b/a_fold"/>
</dbReference>
<accession>A0A2K1QX43</accession>
<keyword evidence="2 4" id="KW-0285">Flavoprotein</keyword>
<evidence type="ECO:0000256" key="4">
    <source>
        <dbReference type="PIRSR" id="PIRSR602081-1"/>
    </source>
</evidence>
<dbReference type="PANTHER" id="PTHR11455:SF18">
    <property type="entry name" value="SI:CH1073-390K14.1"/>
    <property type="match status" value="1"/>
</dbReference>
<evidence type="ECO:0000256" key="1">
    <source>
        <dbReference type="ARBA" id="ARBA00005862"/>
    </source>
</evidence>
<dbReference type="OrthoDB" id="435881at2759"/>
<dbReference type="AlphaFoldDB" id="A0A2K1QX43"/>
<feature type="binding site" evidence="4">
    <location>
        <begin position="304"/>
        <end position="308"/>
    </location>
    <ligand>
        <name>FAD</name>
        <dbReference type="ChEBI" id="CHEBI:57692"/>
    </ligand>
</feature>
<dbReference type="GO" id="GO:0003904">
    <property type="term" value="F:deoxyribodipyrimidine photo-lyase activity"/>
    <property type="evidence" value="ECO:0007669"/>
    <property type="project" value="TreeGrafter"/>
</dbReference>
<feature type="binding site" evidence="4">
    <location>
        <position position="345"/>
    </location>
    <ligand>
        <name>FAD</name>
        <dbReference type="ChEBI" id="CHEBI:57692"/>
    </ligand>
</feature>
<evidence type="ECO:0000256" key="2">
    <source>
        <dbReference type="ARBA" id="ARBA00022630"/>
    </source>
</evidence>
<dbReference type="PANTHER" id="PTHR11455">
    <property type="entry name" value="CRYPTOCHROME"/>
    <property type="match status" value="1"/>
</dbReference>
<protein>
    <submittedName>
        <fullName evidence="7">DNA cross-link repair protein pso2/snm1</fullName>
    </submittedName>
</protein>
<evidence type="ECO:0000259" key="6">
    <source>
        <dbReference type="PROSITE" id="PS51645"/>
    </source>
</evidence>
<dbReference type="GO" id="GO:0071949">
    <property type="term" value="F:FAD binding"/>
    <property type="evidence" value="ECO:0007669"/>
    <property type="project" value="TreeGrafter"/>
</dbReference>
<comment type="caution">
    <text evidence="7">The sequence shown here is derived from an EMBL/GenBank/DDBJ whole genome shotgun (WGS) entry which is preliminary data.</text>
</comment>
<evidence type="ECO:0000313" key="7">
    <source>
        <dbReference type="EMBL" id="PNS19622.1"/>
    </source>
</evidence>
<dbReference type="Pfam" id="PF00875">
    <property type="entry name" value="DNA_photolyase"/>
    <property type="match status" value="1"/>
</dbReference>
<keyword evidence="3 4" id="KW-0274">FAD</keyword>
<dbReference type="GO" id="GO:0005737">
    <property type="term" value="C:cytoplasm"/>
    <property type="evidence" value="ECO:0007669"/>
    <property type="project" value="TreeGrafter"/>
</dbReference>
<dbReference type="Proteomes" id="UP000243797">
    <property type="component" value="Unassembled WGS sequence"/>
</dbReference>
<dbReference type="InterPro" id="IPR005101">
    <property type="entry name" value="Cryptochr/Photolyase_FAD-bd"/>
</dbReference>
<dbReference type="GO" id="GO:0043153">
    <property type="term" value="P:entrainment of circadian clock by photoperiod"/>
    <property type="evidence" value="ECO:0007669"/>
    <property type="project" value="TreeGrafter"/>
</dbReference>
<evidence type="ECO:0000256" key="3">
    <source>
        <dbReference type="ARBA" id="ARBA00022827"/>
    </source>
</evidence>
<dbReference type="SUPFAM" id="SSF52425">
    <property type="entry name" value="Cryptochrome/photolyase, N-terminal domain"/>
    <property type="match status" value="1"/>
</dbReference>
<gene>
    <name evidence="7" type="ORF">CAC42_7466</name>
</gene>
<dbReference type="Pfam" id="PF03441">
    <property type="entry name" value="FAD_binding_7"/>
    <property type="match status" value="1"/>
</dbReference>
<name>A0A2K1QX43_9PEZI</name>
<dbReference type="InParanoid" id="A0A2K1QX43"/>
<dbReference type="Gene3D" id="1.10.579.10">
    <property type="entry name" value="DNA Cyclobutane Dipyrimidine Photolyase, subunit A, domain 3"/>
    <property type="match status" value="1"/>
</dbReference>
<comment type="cofactor">
    <cofactor evidence="4">
        <name>FAD</name>
        <dbReference type="ChEBI" id="CHEBI:57692"/>
    </cofactor>
    <text evidence="4">Binds 1 FAD per subunit.</text>
</comment>
<dbReference type="PRINTS" id="PR00147">
    <property type="entry name" value="DNAPHOTLYASE"/>
</dbReference>
<dbReference type="SUPFAM" id="SSF48173">
    <property type="entry name" value="Cryptochrome/photolyase FAD-binding domain"/>
    <property type="match status" value="1"/>
</dbReference>
<dbReference type="InterPro" id="IPR036155">
    <property type="entry name" value="Crypto/Photolyase_N_sf"/>
</dbReference>
<feature type="binding site" evidence="4">
    <location>
        <position position="292"/>
    </location>
    <ligand>
        <name>FAD</name>
        <dbReference type="ChEBI" id="CHEBI:57692"/>
    </ligand>
</feature>
<dbReference type="GO" id="GO:0032922">
    <property type="term" value="P:circadian regulation of gene expression"/>
    <property type="evidence" value="ECO:0007669"/>
    <property type="project" value="TreeGrafter"/>
</dbReference>
<organism evidence="7 8">
    <name type="scientific">Sphaceloma murrayae</name>
    <dbReference type="NCBI Taxonomy" id="2082308"/>
    <lineage>
        <taxon>Eukaryota</taxon>
        <taxon>Fungi</taxon>
        <taxon>Dikarya</taxon>
        <taxon>Ascomycota</taxon>
        <taxon>Pezizomycotina</taxon>
        <taxon>Dothideomycetes</taxon>
        <taxon>Dothideomycetidae</taxon>
        <taxon>Myriangiales</taxon>
        <taxon>Elsinoaceae</taxon>
        <taxon>Sphaceloma</taxon>
    </lineage>
</organism>
<dbReference type="PROSITE" id="PS51645">
    <property type="entry name" value="PHR_CRY_ALPHA_BETA"/>
    <property type="match status" value="1"/>
</dbReference>
<dbReference type="Gene3D" id="3.40.50.620">
    <property type="entry name" value="HUPs"/>
    <property type="match status" value="1"/>
</dbReference>
<dbReference type="InterPro" id="IPR036134">
    <property type="entry name" value="Crypto/Photolyase_FAD-like_sf"/>
</dbReference>
<evidence type="ECO:0000313" key="8">
    <source>
        <dbReference type="Proteomes" id="UP000243797"/>
    </source>
</evidence>
<feature type="region of interest" description="Disordered" evidence="5">
    <location>
        <begin position="1"/>
        <end position="26"/>
    </location>
</feature>
<keyword evidence="8" id="KW-1185">Reference proteome</keyword>
<dbReference type="Gene3D" id="1.25.40.80">
    <property type="match status" value="1"/>
</dbReference>
<dbReference type="EMBL" id="NKHZ01000031">
    <property type="protein sequence ID" value="PNS19622.1"/>
    <property type="molecule type" value="Genomic_DNA"/>
</dbReference>
<reference evidence="7 8" key="1">
    <citation type="submission" date="2017-06" db="EMBL/GenBank/DDBJ databases">
        <title>Draft genome sequence of a variant of Elsinoe murrayae.</title>
        <authorList>
            <person name="Cheng Q."/>
        </authorList>
    </citation>
    <scope>NUCLEOTIDE SEQUENCE [LARGE SCALE GENOMIC DNA]</scope>
    <source>
        <strain evidence="7 8">CQ-2017a</strain>
    </source>
</reference>
<sequence length="538" mass="61741">MAKHERSPSSDNVLKHPSTKRAREIDAGNPLQQLYEIIEEHKPDQPGRNLLHWFRSKDLRIEDNRALHAASQKAREDKKHLITMYLFSPKDMEWHGTSPARTDFILETLRIMKDQLAKLNIPLAIITANERHDKTDKVLEFVKDNDISHVFANYEYEVDELRRDMTLARKLAAEKEKATLQLCHDQTVIEPGTLVTGTGNPQKVFTPYHKAWLAELAEDPSLLDTVEPPAANDASAKEALKPLFAHSVPSLPDSKQFDSDKTRDKLRKLWPAGNEAGMSRLSTFLSKNAPSYASTRSNPGADTSSRLSPYFSSGVVSVRQVLLSARKANKNKNFDASGNAGIAAWVREIVFREFYRHILTVIPHNSMNLPQNLKFDFVQWEDDEEGWEKWKDGTLGVPLVDAGMRQLKAEAWLHNRARMNVSSYLRTNLLLDYRRGERYFAETLIDWDLANNTQGWEPSYTVFNPVSQAEKNDPDGEYIRRWIPELREVKGKAVFDPFNRLDKAEFEKLGYPAPHVDWKETKERCMERYKNDMAGVEP</sequence>
<dbReference type="GO" id="GO:0003677">
    <property type="term" value="F:DNA binding"/>
    <property type="evidence" value="ECO:0007669"/>
    <property type="project" value="TreeGrafter"/>
</dbReference>
<feature type="binding site" evidence="4">
    <location>
        <begin position="348"/>
        <end position="355"/>
    </location>
    <ligand>
        <name>FAD</name>
        <dbReference type="ChEBI" id="CHEBI:57692"/>
    </ligand>
</feature>
<dbReference type="STRING" id="2082308.A0A2K1QX43"/>
<dbReference type="GO" id="GO:0005634">
    <property type="term" value="C:nucleus"/>
    <property type="evidence" value="ECO:0007669"/>
    <property type="project" value="TreeGrafter"/>
</dbReference>